<evidence type="ECO:0000256" key="1">
    <source>
        <dbReference type="ARBA" id="ARBA00004651"/>
    </source>
</evidence>
<keyword evidence="5 7" id="KW-1133">Transmembrane helix</keyword>
<evidence type="ECO:0000313" key="10">
    <source>
        <dbReference type="Proteomes" id="UP001222800"/>
    </source>
</evidence>
<keyword evidence="3" id="KW-1003">Cell membrane</keyword>
<feature type="transmembrane region" description="Helical" evidence="7">
    <location>
        <begin position="151"/>
        <end position="168"/>
    </location>
</feature>
<feature type="transmembrane region" description="Helical" evidence="7">
    <location>
        <begin position="96"/>
        <end position="115"/>
    </location>
</feature>
<protein>
    <submittedName>
        <fullName evidence="9">DMT family transporter</fullName>
    </submittedName>
</protein>
<evidence type="ECO:0000256" key="6">
    <source>
        <dbReference type="ARBA" id="ARBA00023136"/>
    </source>
</evidence>
<feature type="transmembrane region" description="Helical" evidence="7">
    <location>
        <begin position="245"/>
        <end position="262"/>
    </location>
</feature>
<dbReference type="RefSeq" id="WP_277731258.1">
    <property type="nucleotide sequence ID" value="NZ_CP120733.1"/>
</dbReference>
<dbReference type="Pfam" id="PF00892">
    <property type="entry name" value="EamA"/>
    <property type="match status" value="2"/>
</dbReference>
<dbReference type="InterPro" id="IPR050638">
    <property type="entry name" value="AA-Vitamin_Transporters"/>
</dbReference>
<feature type="transmembrane region" description="Helical" evidence="7">
    <location>
        <begin position="212"/>
        <end position="233"/>
    </location>
</feature>
<keyword evidence="4 7" id="KW-0812">Transmembrane</keyword>
<evidence type="ECO:0000256" key="2">
    <source>
        <dbReference type="ARBA" id="ARBA00007362"/>
    </source>
</evidence>
<dbReference type="InterPro" id="IPR000620">
    <property type="entry name" value="EamA_dom"/>
</dbReference>
<feature type="transmembrane region" description="Helical" evidence="7">
    <location>
        <begin position="180"/>
        <end position="200"/>
    </location>
</feature>
<evidence type="ECO:0000256" key="4">
    <source>
        <dbReference type="ARBA" id="ARBA00022692"/>
    </source>
</evidence>
<proteinExistence type="inferred from homology"/>
<feature type="transmembrane region" description="Helical" evidence="7">
    <location>
        <begin position="67"/>
        <end position="84"/>
    </location>
</feature>
<name>A0ABY8E8V6_9FIRM</name>
<keyword evidence="6 7" id="KW-0472">Membrane</keyword>
<feature type="transmembrane region" description="Helical" evidence="7">
    <location>
        <begin position="122"/>
        <end position="139"/>
    </location>
</feature>
<feature type="transmembrane region" description="Helical" evidence="7">
    <location>
        <begin position="5"/>
        <end position="25"/>
    </location>
</feature>
<feature type="transmembrane region" description="Helical" evidence="7">
    <location>
        <begin position="31"/>
        <end position="55"/>
    </location>
</feature>
<evidence type="ECO:0000256" key="3">
    <source>
        <dbReference type="ARBA" id="ARBA00022475"/>
    </source>
</evidence>
<dbReference type="PANTHER" id="PTHR32322">
    <property type="entry name" value="INNER MEMBRANE TRANSPORTER"/>
    <property type="match status" value="1"/>
</dbReference>
<feature type="domain" description="EamA" evidence="8">
    <location>
        <begin position="7"/>
        <end position="139"/>
    </location>
</feature>
<dbReference type="InterPro" id="IPR037185">
    <property type="entry name" value="EmrE-like"/>
</dbReference>
<accession>A0ABY8E8V6</accession>
<comment type="similarity">
    <text evidence="2">Belongs to the EamA transporter family.</text>
</comment>
<feature type="transmembrane region" description="Helical" evidence="7">
    <location>
        <begin position="274"/>
        <end position="294"/>
    </location>
</feature>
<dbReference type="Gene3D" id="1.10.3730.20">
    <property type="match status" value="1"/>
</dbReference>
<evidence type="ECO:0000256" key="7">
    <source>
        <dbReference type="SAM" id="Phobius"/>
    </source>
</evidence>
<evidence type="ECO:0000259" key="8">
    <source>
        <dbReference type="Pfam" id="PF00892"/>
    </source>
</evidence>
<reference evidence="9 10" key="1">
    <citation type="submission" date="2023-03" db="EMBL/GenBank/DDBJ databases">
        <title>Complete genome sequence of Tepidibacter sp. SWIR-1, isolated from a deep-sea hydrothermal vent.</title>
        <authorList>
            <person name="Li X."/>
        </authorList>
    </citation>
    <scope>NUCLEOTIDE SEQUENCE [LARGE SCALE GENOMIC DNA]</scope>
    <source>
        <strain evidence="9 10">SWIR-1</strain>
    </source>
</reference>
<keyword evidence="10" id="KW-1185">Reference proteome</keyword>
<evidence type="ECO:0000313" key="9">
    <source>
        <dbReference type="EMBL" id="WFD09333.1"/>
    </source>
</evidence>
<feature type="domain" description="EamA" evidence="8">
    <location>
        <begin position="151"/>
        <end position="285"/>
    </location>
</feature>
<dbReference type="Proteomes" id="UP001222800">
    <property type="component" value="Chromosome"/>
</dbReference>
<dbReference type="EMBL" id="CP120733">
    <property type="protein sequence ID" value="WFD09333.1"/>
    <property type="molecule type" value="Genomic_DNA"/>
</dbReference>
<comment type="subcellular location">
    <subcellularLocation>
        <location evidence="1">Cell membrane</location>
        <topology evidence="1">Multi-pass membrane protein</topology>
    </subcellularLocation>
</comment>
<sequence length="312" mass="35454">MKTKIYSIIAIILTVTMWGLSFLSIKITLNVFGPMTLATLRFLIASIILFVVMKIKEPETKLQREDVKCMSMAGIVGVAIYYCFENYGVKYISSSQASLIIGTIPIFSLIVDSIILKNKLSFNNVIGVLLSIFGIYFIIGGNIRLESNELLGYIFMFGAVFSWVFYNYATKELFEKYSQLAIVFYQIVFGTAVLIPFALFENNNWHLINDVVIYNFLYLAILCSAISYVLYMYALENLGSTVTTLYLNFAPVVTVLGGYFIFNETISKNQMIGVILIVLSVYVVNLKISYYDILKMIKSRRVNKKSYKIDSK</sequence>
<gene>
    <name evidence="9" type="ORF">P4S50_13165</name>
</gene>
<dbReference type="SUPFAM" id="SSF103481">
    <property type="entry name" value="Multidrug resistance efflux transporter EmrE"/>
    <property type="match status" value="2"/>
</dbReference>
<organism evidence="9 10">
    <name type="scientific">Tepidibacter hydrothermalis</name>
    <dbReference type="NCBI Taxonomy" id="3036126"/>
    <lineage>
        <taxon>Bacteria</taxon>
        <taxon>Bacillati</taxon>
        <taxon>Bacillota</taxon>
        <taxon>Clostridia</taxon>
        <taxon>Peptostreptococcales</taxon>
        <taxon>Peptostreptococcaceae</taxon>
        <taxon>Tepidibacter</taxon>
    </lineage>
</organism>
<dbReference type="PANTHER" id="PTHR32322:SF18">
    <property type="entry name" value="S-ADENOSYLMETHIONINE_S-ADENOSYLHOMOCYSTEINE TRANSPORTER"/>
    <property type="match status" value="1"/>
</dbReference>
<evidence type="ECO:0000256" key="5">
    <source>
        <dbReference type="ARBA" id="ARBA00022989"/>
    </source>
</evidence>